<dbReference type="InterPro" id="IPR040168">
    <property type="entry name" value="Not2/3/5"/>
</dbReference>
<name>A0A1V2L1Z2_CYBFA</name>
<accession>A0A1V2L1Z2</accession>
<sequence>MATWNDFRSQTPLGSALSTPVSAPPPGLTPVPKPSTDNDGTEEELSEMDRYGLKGLLSLIKGENTDQNTVALGTDLSLLGLDMSEGSLDVKLSETFPSPWVETSRSEVEPEYKTPVEFKVGDVPPIQEKLTLFTDETLFYLFYTRPRDVLQELSARELMNRNWRYHKELQVWLTKDSNTEPVQQSPQSERGIYIFFDPHNWDKVRKEFILYYQSIMS</sequence>
<dbReference type="GO" id="GO:0030015">
    <property type="term" value="C:CCR4-NOT core complex"/>
    <property type="evidence" value="ECO:0007669"/>
    <property type="project" value="InterPro"/>
</dbReference>
<dbReference type="GO" id="GO:0006355">
    <property type="term" value="P:regulation of DNA-templated transcription"/>
    <property type="evidence" value="ECO:0007669"/>
    <property type="project" value="InterPro"/>
</dbReference>
<dbReference type="EMBL" id="MPUK01000012">
    <property type="protein sequence ID" value="ONH65266.1"/>
    <property type="molecule type" value="Genomic_DNA"/>
</dbReference>
<evidence type="ECO:0000313" key="6">
    <source>
        <dbReference type="EMBL" id="ONH65266.1"/>
    </source>
</evidence>
<comment type="caution">
    <text evidence="6">The sequence shown here is derived from an EMBL/GenBank/DDBJ whole genome shotgun (WGS) entry which is preliminary data.</text>
</comment>
<dbReference type="Gene3D" id="2.30.30.1020">
    <property type="entry name" value="CCR4-NOT complex subunit 2/3/5, C-terminal domain"/>
    <property type="match status" value="1"/>
</dbReference>
<feature type="region of interest" description="Disordered" evidence="4">
    <location>
        <begin position="1"/>
        <end position="46"/>
    </location>
</feature>
<organism evidence="6 7">
    <name type="scientific">Cyberlindnera fabianii</name>
    <name type="common">Yeast</name>
    <name type="synonym">Hansenula fabianii</name>
    <dbReference type="NCBI Taxonomy" id="36022"/>
    <lineage>
        <taxon>Eukaryota</taxon>
        <taxon>Fungi</taxon>
        <taxon>Dikarya</taxon>
        <taxon>Ascomycota</taxon>
        <taxon>Saccharomycotina</taxon>
        <taxon>Saccharomycetes</taxon>
        <taxon>Phaffomycetales</taxon>
        <taxon>Phaffomycetaceae</taxon>
        <taxon>Cyberlindnera</taxon>
    </lineage>
</organism>
<feature type="domain" description="NOT2/NOT3/NOT5 C-terminal" evidence="5">
    <location>
        <begin position="94"/>
        <end position="214"/>
    </location>
</feature>
<protein>
    <submittedName>
        <fullName evidence="6">General negative regulator of transcription subunit 2</fullName>
    </submittedName>
</protein>
<evidence type="ECO:0000256" key="1">
    <source>
        <dbReference type="ARBA" id="ARBA00007682"/>
    </source>
</evidence>
<dbReference type="Proteomes" id="UP000189513">
    <property type="component" value="Unassembled WGS sequence"/>
</dbReference>
<feature type="compositionally biased region" description="Pro residues" evidence="4">
    <location>
        <begin position="22"/>
        <end position="33"/>
    </location>
</feature>
<dbReference type="AlphaFoldDB" id="A0A1V2L1Z2"/>
<evidence type="ECO:0000259" key="5">
    <source>
        <dbReference type="Pfam" id="PF04153"/>
    </source>
</evidence>
<reference evidence="7" key="1">
    <citation type="journal article" date="2017" name="Genome Announc.">
        <title>Genome sequences of Cyberlindnera fabianii 65, Pichia kudriavzevii 129, and Saccharomyces cerevisiae 131 isolated from fermented masau fruits in Zimbabwe.</title>
        <authorList>
            <person name="van Rijswijck I.M.H."/>
            <person name="Derks M.F.L."/>
            <person name="Abee T."/>
            <person name="de Ridder D."/>
            <person name="Smid E.J."/>
        </authorList>
    </citation>
    <scope>NUCLEOTIDE SEQUENCE [LARGE SCALE GENOMIC DNA]</scope>
    <source>
        <strain evidence="7">65</strain>
    </source>
</reference>
<feature type="compositionally biased region" description="Polar residues" evidence="4">
    <location>
        <begin position="1"/>
        <end position="21"/>
    </location>
</feature>
<dbReference type="VEuPathDB" id="FungiDB:BON22_4864"/>
<dbReference type="GO" id="GO:0000289">
    <property type="term" value="P:nuclear-transcribed mRNA poly(A) tail shortening"/>
    <property type="evidence" value="ECO:0007669"/>
    <property type="project" value="UniProtKB-ARBA"/>
</dbReference>
<gene>
    <name evidence="6" type="ORF">BON22_4864</name>
</gene>
<proteinExistence type="inferred from homology"/>
<comment type="similarity">
    <text evidence="1">Belongs to the CNOT2/3/5 family.</text>
</comment>
<dbReference type="STRING" id="36022.A0A1V2L1Z2"/>
<evidence type="ECO:0000256" key="3">
    <source>
        <dbReference type="ARBA" id="ARBA00023163"/>
    </source>
</evidence>
<dbReference type="InterPro" id="IPR007282">
    <property type="entry name" value="NOT2/3/5_C"/>
</dbReference>
<dbReference type="Pfam" id="PF04153">
    <property type="entry name" value="NOT2_3_5_C"/>
    <property type="match status" value="1"/>
</dbReference>
<keyword evidence="7" id="KW-1185">Reference proteome</keyword>
<dbReference type="PANTHER" id="PTHR23326">
    <property type="entry name" value="CCR4 NOT-RELATED"/>
    <property type="match status" value="1"/>
</dbReference>
<keyword evidence="3" id="KW-0804">Transcription</keyword>
<evidence type="ECO:0000256" key="4">
    <source>
        <dbReference type="SAM" id="MobiDB-lite"/>
    </source>
</evidence>
<dbReference type="InterPro" id="IPR038635">
    <property type="entry name" value="CCR4-NOT_su2/3/5_C_sf"/>
</dbReference>
<keyword evidence="2" id="KW-0805">Transcription regulation</keyword>
<dbReference type="OMA" id="IFYMKPR"/>
<evidence type="ECO:0000313" key="7">
    <source>
        <dbReference type="Proteomes" id="UP000189513"/>
    </source>
</evidence>
<evidence type="ECO:0000256" key="2">
    <source>
        <dbReference type="ARBA" id="ARBA00023015"/>
    </source>
</evidence>